<feature type="region of interest" description="Disordered" evidence="5">
    <location>
        <begin position="873"/>
        <end position="917"/>
    </location>
</feature>
<reference evidence="9" key="1">
    <citation type="submission" date="2016-07" db="EMBL/GenBank/DDBJ databases">
        <title>Multiple horizontal gene transfer events from other fungi enriched the ability of initially mycotrophic Trichoderma (Ascomycota) to feed on dead plant biomass.</title>
        <authorList>
            <consortium name="DOE Joint Genome Institute"/>
            <person name="Atanasova L."/>
            <person name="Chenthamara K."/>
            <person name="Zhang J."/>
            <person name="Grujic M."/>
            <person name="Henrissat B."/>
            <person name="Kuo A."/>
            <person name="Aerts A."/>
            <person name="Salamov A."/>
            <person name="Lipzen A."/>
            <person name="Labutti K."/>
            <person name="Barry K."/>
            <person name="Miao Y."/>
            <person name="Rahimi M.J."/>
            <person name="Shen Q."/>
            <person name="Grigoriev I.V."/>
            <person name="Kubicek C.P."/>
            <person name="Druzhinina I.S."/>
        </authorList>
    </citation>
    <scope>NUCLEOTIDE SEQUENCE [LARGE SCALE GENOMIC DNA]</scope>
    <source>
        <strain evidence="9">TUCIM 6016</strain>
    </source>
</reference>
<feature type="domain" description="Helicase C-terminal" evidence="7">
    <location>
        <begin position="729"/>
        <end position="878"/>
    </location>
</feature>
<keyword evidence="9" id="KW-1185">Reference proteome</keyword>
<dbReference type="InterPro" id="IPR001650">
    <property type="entry name" value="Helicase_C-like"/>
</dbReference>
<evidence type="ECO:0000256" key="1">
    <source>
        <dbReference type="ARBA" id="ARBA00022741"/>
    </source>
</evidence>
<dbReference type="PROSITE" id="PS51194">
    <property type="entry name" value="HELICASE_CTER"/>
    <property type="match status" value="1"/>
</dbReference>
<dbReference type="GO" id="GO:0016787">
    <property type="term" value="F:hydrolase activity"/>
    <property type="evidence" value="ECO:0007669"/>
    <property type="project" value="UniProtKB-KW"/>
</dbReference>
<evidence type="ECO:0000256" key="4">
    <source>
        <dbReference type="ARBA" id="ARBA00022840"/>
    </source>
</evidence>
<dbReference type="GO" id="GO:0005634">
    <property type="term" value="C:nucleus"/>
    <property type="evidence" value="ECO:0007669"/>
    <property type="project" value="TreeGrafter"/>
</dbReference>
<dbReference type="SMART" id="SM00490">
    <property type="entry name" value="HELICc"/>
    <property type="match status" value="1"/>
</dbReference>
<evidence type="ECO:0000256" key="5">
    <source>
        <dbReference type="SAM" id="MobiDB-lite"/>
    </source>
</evidence>
<protein>
    <recommendedName>
        <fullName evidence="10">P-loop containing nucleoside triphosphate hydrolase protein</fullName>
    </recommendedName>
</protein>
<feature type="region of interest" description="Disordered" evidence="5">
    <location>
        <begin position="1"/>
        <end position="131"/>
    </location>
</feature>
<feature type="compositionally biased region" description="Acidic residues" evidence="5">
    <location>
        <begin position="502"/>
        <end position="512"/>
    </location>
</feature>
<dbReference type="PANTHER" id="PTHR45626:SF17">
    <property type="entry name" value="HELICASE-LIKE TRANSCRIPTION FACTOR"/>
    <property type="match status" value="1"/>
</dbReference>
<name>A0A2T4B660_9HYPO</name>
<dbReference type="InterPro" id="IPR027417">
    <property type="entry name" value="P-loop_NTPase"/>
</dbReference>
<organism evidence="8 9">
    <name type="scientific">Trichoderma citrinoviride</name>
    <dbReference type="NCBI Taxonomy" id="58853"/>
    <lineage>
        <taxon>Eukaryota</taxon>
        <taxon>Fungi</taxon>
        <taxon>Dikarya</taxon>
        <taxon>Ascomycota</taxon>
        <taxon>Pezizomycotina</taxon>
        <taxon>Sordariomycetes</taxon>
        <taxon>Hypocreomycetidae</taxon>
        <taxon>Hypocreales</taxon>
        <taxon>Hypocreaceae</taxon>
        <taxon>Trichoderma</taxon>
    </lineage>
</organism>
<dbReference type="RefSeq" id="XP_024748147.1">
    <property type="nucleotide sequence ID" value="XM_024895453.1"/>
</dbReference>
<dbReference type="Gene3D" id="3.40.50.300">
    <property type="entry name" value="P-loop containing nucleotide triphosphate hydrolases"/>
    <property type="match status" value="1"/>
</dbReference>
<dbReference type="InterPro" id="IPR014001">
    <property type="entry name" value="Helicase_ATP-bd"/>
</dbReference>
<dbReference type="InterPro" id="IPR049730">
    <property type="entry name" value="SNF2/RAD54-like_C"/>
</dbReference>
<dbReference type="OrthoDB" id="448448at2759"/>
<evidence type="ECO:0000259" key="7">
    <source>
        <dbReference type="PROSITE" id="PS51194"/>
    </source>
</evidence>
<feature type="compositionally biased region" description="Basic and acidic residues" evidence="5">
    <location>
        <begin position="76"/>
        <end position="106"/>
    </location>
</feature>
<keyword evidence="3" id="KW-0347">Helicase</keyword>
<feature type="compositionally biased region" description="Basic and acidic residues" evidence="5">
    <location>
        <begin position="681"/>
        <end position="692"/>
    </location>
</feature>
<feature type="compositionally biased region" description="Acidic residues" evidence="5">
    <location>
        <begin position="25"/>
        <end position="37"/>
    </location>
</feature>
<evidence type="ECO:0000313" key="9">
    <source>
        <dbReference type="Proteomes" id="UP000241546"/>
    </source>
</evidence>
<feature type="region of interest" description="Disordered" evidence="5">
    <location>
        <begin position="502"/>
        <end position="521"/>
    </location>
</feature>
<feature type="compositionally biased region" description="Basic residues" evidence="5">
    <location>
        <begin position="902"/>
        <end position="917"/>
    </location>
</feature>
<dbReference type="GO" id="GO:0004386">
    <property type="term" value="F:helicase activity"/>
    <property type="evidence" value="ECO:0007669"/>
    <property type="project" value="UniProtKB-KW"/>
</dbReference>
<dbReference type="CDD" id="cd18793">
    <property type="entry name" value="SF2_C_SNF"/>
    <property type="match status" value="1"/>
</dbReference>
<dbReference type="Gene3D" id="3.40.50.10810">
    <property type="entry name" value="Tandem AAA-ATPase domain"/>
    <property type="match status" value="1"/>
</dbReference>
<dbReference type="InterPro" id="IPR050628">
    <property type="entry name" value="SNF2_RAD54_helicase_TF"/>
</dbReference>
<evidence type="ECO:0000256" key="2">
    <source>
        <dbReference type="ARBA" id="ARBA00022801"/>
    </source>
</evidence>
<feature type="compositionally biased region" description="Basic and acidic residues" evidence="5">
    <location>
        <begin position="1"/>
        <end position="24"/>
    </location>
</feature>
<keyword evidence="2" id="KW-0378">Hydrolase</keyword>
<dbReference type="AlphaFoldDB" id="A0A2T4B660"/>
<evidence type="ECO:0008006" key="10">
    <source>
        <dbReference type="Google" id="ProtNLM"/>
    </source>
</evidence>
<dbReference type="GeneID" id="36603571"/>
<dbReference type="CDD" id="cd18008">
    <property type="entry name" value="DEXDc_SHPRH-like"/>
    <property type="match status" value="1"/>
</dbReference>
<dbReference type="GO" id="GO:0006281">
    <property type="term" value="P:DNA repair"/>
    <property type="evidence" value="ECO:0007669"/>
    <property type="project" value="TreeGrafter"/>
</dbReference>
<feature type="region of interest" description="Disordered" evidence="5">
    <location>
        <begin position="678"/>
        <end position="702"/>
    </location>
</feature>
<evidence type="ECO:0000259" key="6">
    <source>
        <dbReference type="PROSITE" id="PS51192"/>
    </source>
</evidence>
<dbReference type="SUPFAM" id="SSF52540">
    <property type="entry name" value="P-loop containing nucleoside triphosphate hydrolases"/>
    <property type="match status" value="2"/>
</dbReference>
<dbReference type="Proteomes" id="UP000241546">
    <property type="component" value="Unassembled WGS sequence"/>
</dbReference>
<dbReference type="GO" id="GO:0005524">
    <property type="term" value="F:ATP binding"/>
    <property type="evidence" value="ECO:0007669"/>
    <property type="project" value="UniProtKB-KW"/>
</dbReference>
<evidence type="ECO:0000313" key="8">
    <source>
        <dbReference type="EMBL" id="PTB64827.1"/>
    </source>
</evidence>
<dbReference type="Pfam" id="PF00271">
    <property type="entry name" value="Helicase_C"/>
    <property type="match status" value="1"/>
</dbReference>
<dbReference type="PANTHER" id="PTHR45626">
    <property type="entry name" value="TRANSCRIPTION TERMINATION FACTOR 2-RELATED"/>
    <property type="match status" value="1"/>
</dbReference>
<gene>
    <name evidence="8" type="ORF">BBK36DRAFT_1170499</name>
</gene>
<keyword evidence="4" id="KW-0067">ATP-binding</keyword>
<accession>A0A2T4B660</accession>
<proteinExistence type="predicted"/>
<feature type="domain" description="Helicase ATP-binding" evidence="6">
    <location>
        <begin position="213"/>
        <end position="408"/>
    </location>
</feature>
<evidence type="ECO:0000256" key="3">
    <source>
        <dbReference type="ARBA" id="ARBA00022806"/>
    </source>
</evidence>
<dbReference type="Pfam" id="PF00176">
    <property type="entry name" value="SNF2-rel_dom"/>
    <property type="match status" value="1"/>
</dbReference>
<dbReference type="InterPro" id="IPR000330">
    <property type="entry name" value="SNF2_N"/>
</dbReference>
<keyword evidence="1" id="KW-0547">Nucleotide-binding</keyword>
<dbReference type="InterPro" id="IPR038718">
    <property type="entry name" value="SNF2-like_sf"/>
</dbReference>
<dbReference type="PROSITE" id="PS51192">
    <property type="entry name" value="HELICASE_ATP_BIND_1"/>
    <property type="match status" value="1"/>
</dbReference>
<dbReference type="SMART" id="SM00487">
    <property type="entry name" value="DEXDc"/>
    <property type="match status" value="1"/>
</dbReference>
<sequence>MVDFAEKLGDLGREEGSSPGHEDGSDHEDDSDYEDGNDSSYSRDEDDGDQKTKRNPSKKANANKPRRKRAANAREFVARLHEKEDRAKGEKRGQKRKSTDCDGESRKAHKLAKYSSASKFDDGPSTTDGNSLAAMEPIQANTIAEQFAQIRAQIPQNYDTRRSKTQKRDLREATQLFGYKKVEAENGRWRMKGMEAVLESYQLTAAAWMVKRELSQEKPFGGLLADRPGMGKTVMSLACIVGNPADEQDLANYCNATLVVVPNKLTGQQWEQEVQKHCKSPVSDKVFIYDSTYEGAYEKCKSSFIVITTYSQLLAQYPDKSIMQYWQEKYDSDDESFDRAFASKAGDLFKIPWYRVILDEAHAIKNVDSRTAQACSDLRSKYRWALSGTPLANSSYELYPYLKFIQCKATWSMRDFKETYISDGKVNGQLEALISMVMYRRTSKDEFLGHKILDLPEMRESYLVVPLSVEERLIVTAVESFYKKKIRNLEQGTLEKEELEVATDGLDVDEPDDDKKRGRGKAKNASMTWMLTRASLMRKRQAISHPFCIERLLRHSLEPQELAELIEALKQVPAKQTIIEQIHANDRTDDGIAAFEKGLQILQQREEPMFGKYFDMGKLLDLAKNERALSGITCLLCNKATPPVEPFETHDVSGIAECPYEECGKEITGGDEIETLQSQIDSKDKNYREPGRDSNNSGVHHQEDRNGFFVYSTMPGDASVVPSTRLTATMAIVLTWLKEAPNDKILIFTQFTGTAKVLGYMLQTLDIKFVHFYGGLAPGQKKKAVDSIKTDPDIKVMVSTLKSGGQSLNLTAANRVIIVDPWWNKTAERQAFGRVTRMGQEKKTHLVKIRTEEEIDERIFMLQKRKAEDVDYTLQDDGHTPPAVSDTELQETFFRKKSDKKEKKKNRKKKSTATKKK</sequence>
<dbReference type="EMBL" id="KZ680216">
    <property type="protein sequence ID" value="PTB64827.1"/>
    <property type="molecule type" value="Genomic_DNA"/>
</dbReference>
<dbReference type="GO" id="GO:0008094">
    <property type="term" value="F:ATP-dependent activity, acting on DNA"/>
    <property type="evidence" value="ECO:0007669"/>
    <property type="project" value="TreeGrafter"/>
</dbReference>